<feature type="domain" description="Transcriptional repressor PaaX-like central Cas2-like" evidence="8">
    <location>
        <begin position="125"/>
        <end position="200"/>
    </location>
</feature>
<keyword evidence="2" id="KW-0479">Metal-binding</keyword>
<sequence>MKKIEKKKRGVEEGQIEEGVVTSTEKKKFERGELRAIVLASVGLVGMVSLVLMAPNAMQMIKLFKKRDRKYQTPTHLRKVVQRMHKQGYLLIKNYGNEEKVILTDKGRYELMRYQSQEKKLQIGKKWDGKWRIVIFDIEEEHHWLRDKIREQIQQFGFQKLQQSVWVYPYECEELVTLLKADCRMGEELLYIVADEIEGEDFLKKKFKILF</sequence>
<evidence type="ECO:0000256" key="7">
    <source>
        <dbReference type="SAM" id="Phobius"/>
    </source>
</evidence>
<name>A0A0G1QCV5_9BACT</name>
<dbReference type="GO" id="GO:0004521">
    <property type="term" value="F:RNA endonuclease activity"/>
    <property type="evidence" value="ECO:0007669"/>
    <property type="project" value="InterPro"/>
</dbReference>
<accession>A0A0G1QCV5</accession>
<dbReference type="Pfam" id="PF20803">
    <property type="entry name" value="PaaX_M"/>
    <property type="match status" value="1"/>
</dbReference>
<evidence type="ECO:0000256" key="3">
    <source>
        <dbReference type="ARBA" id="ARBA00022759"/>
    </source>
</evidence>
<dbReference type="PANTHER" id="PTHR30319">
    <property type="entry name" value="PHENYLACETIC ACID REGULATOR-RELATED TRANSCRIPTIONAL REPRESSOR"/>
    <property type="match status" value="1"/>
</dbReference>
<reference evidence="9 10" key="1">
    <citation type="journal article" date="2015" name="Nature">
        <title>rRNA introns, odd ribosomes, and small enigmatic genomes across a large radiation of phyla.</title>
        <authorList>
            <person name="Brown C.T."/>
            <person name="Hug L.A."/>
            <person name="Thomas B.C."/>
            <person name="Sharon I."/>
            <person name="Castelle C.J."/>
            <person name="Singh A."/>
            <person name="Wilkins M.J."/>
            <person name="Williams K.H."/>
            <person name="Banfield J.F."/>
        </authorList>
    </citation>
    <scope>NUCLEOTIDE SEQUENCE [LARGE SCALE GENOMIC DNA]</scope>
</reference>
<protein>
    <recommendedName>
        <fullName evidence="8">Transcriptional repressor PaaX-like central Cas2-like domain-containing protein</fullName>
    </recommendedName>
</protein>
<keyword evidence="1" id="KW-0540">Nuclease</keyword>
<dbReference type="InterPro" id="IPR021127">
    <property type="entry name" value="CRISPR_associated_Cas2"/>
</dbReference>
<evidence type="ECO:0000256" key="6">
    <source>
        <dbReference type="ARBA" id="ARBA00023118"/>
    </source>
</evidence>
<feature type="transmembrane region" description="Helical" evidence="7">
    <location>
        <begin position="36"/>
        <end position="58"/>
    </location>
</feature>
<keyword evidence="5" id="KW-0460">Magnesium</keyword>
<evidence type="ECO:0000313" key="9">
    <source>
        <dbReference type="EMBL" id="KKU06495.1"/>
    </source>
</evidence>
<dbReference type="Proteomes" id="UP000033999">
    <property type="component" value="Unassembled WGS sequence"/>
</dbReference>
<keyword evidence="7" id="KW-0812">Transmembrane</keyword>
<dbReference type="GO" id="GO:0006351">
    <property type="term" value="P:DNA-templated transcription"/>
    <property type="evidence" value="ECO:0007669"/>
    <property type="project" value="TreeGrafter"/>
</dbReference>
<evidence type="ECO:0000256" key="2">
    <source>
        <dbReference type="ARBA" id="ARBA00022723"/>
    </source>
</evidence>
<dbReference type="AlphaFoldDB" id="A0A0G1QCV5"/>
<evidence type="ECO:0000256" key="5">
    <source>
        <dbReference type="ARBA" id="ARBA00022842"/>
    </source>
</evidence>
<dbReference type="InterPro" id="IPR048846">
    <property type="entry name" value="PaaX-like_central"/>
</dbReference>
<evidence type="ECO:0000256" key="1">
    <source>
        <dbReference type="ARBA" id="ARBA00022722"/>
    </source>
</evidence>
<gene>
    <name evidence="9" type="ORF">UX10_C0031G0016</name>
</gene>
<organism evidence="9 10">
    <name type="scientific">Candidatus Magasanikbacteria bacterium GW2011_GWA2_45_39</name>
    <dbReference type="NCBI Taxonomy" id="1619041"/>
    <lineage>
        <taxon>Bacteria</taxon>
        <taxon>Candidatus Magasanikiibacteriota</taxon>
    </lineage>
</organism>
<dbReference type="EMBL" id="LCKX01000031">
    <property type="protein sequence ID" value="KKU06495.1"/>
    <property type="molecule type" value="Genomic_DNA"/>
</dbReference>
<keyword evidence="3" id="KW-0255">Endonuclease</keyword>
<keyword evidence="4" id="KW-0378">Hydrolase</keyword>
<dbReference type="NCBIfam" id="TIGR01573">
    <property type="entry name" value="cas2"/>
    <property type="match status" value="1"/>
</dbReference>
<proteinExistence type="predicted"/>
<dbReference type="PANTHER" id="PTHR30319:SF1">
    <property type="entry name" value="TRANSCRIPTIONAL REPRESSOR PAAX"/>
    <property type="match status" value="1"/>
</dbReference>
<keyword evidence="7" id="KW-1133">Transmembrane helix</keyword>
<dbReference type="GO" id="GO:0043571">
    <property type="term" value="P:maintenance of CRISPR repeat elements"/>
    <property type="evidence" value="ECO:0007669"/>
    <property type="project" value="InterPro"/>
</dbReference>
<evidence type="ECO:0000313" key="10">
    <source>
        <dbReference type="Proteomes" id="UP000033999"/>
    </source>
</evidence>
<evidence type="ECO:0000259" key="8">
    <source>
        <dbReference type="Pfam" id="PF20803"/>
    </source>
</evidence>
<comment type="caution">
    <text evidence="9">The sequence shown here is derived from an EMBL/GenBank/DDBJ whole genome shotgun (WGS) entry which is preliminary data.</text>
</comment>
<evidence type="ECO:0000256" key="4">
    <source>
        <dbReference type="ARBA" id="ARBA00022801"/>
    </source>
</evidence>
<keyword evidence="6" id="KW-0051">Antiviral defense</keyword>
<dbReference type="Gene3D" id="3.30.70.2650">
    <property type="match status" value="1"/>
</dbReference>
<keyword evidence="7" id="KW-0472">Membrane</keyword>